<dbReference type="RefSeq" id="WP_021249225.1">
    <property type="nucleotide sequence ID" value="NZ_ATJV01000051.1"/>
</dbReference>
<keyword evidence="12" id="KW-1185">Reference proteome</keyword>
<evidence type="ECO:0000256" key="5">
    <source>
        <dbReference type="ARBA" id="ARBA00022801"/>
    </source>
</evidence>
<dbReference type="PATRIC" id="fig|1348657.5.peg.1803"/>
<evidence type="ECO:0000256" key="10">
    <source>
        <dbReference type="RuleBase" id="RU361274"/>
    </source>
</evidence>
<evidence type="ECO:0000256" key="4">
    <source>
        <dbReference type="ARBA" id="ARBA00022723"/>
    </source>
</evidence>
<dbReference type="EMBL" id="ATJV01000051">
    <property type="protein sequence ID" value="EPZ15737.1"/>
    <property type="molecule type" value="Genomic_DNA"/>
</dbReference>
<comment type="catalytic activity">
    <reaction evidence="9">
        <text>S-methyl-5'-thioadenosine + phosphate = 5-(methylsulfanyl)-alpha-D-ribose 1-phosphate + adenine</text>
        <dbReference type="Rhea" id="RHEA:11852"/>
        <dbReference type="ChEBI" id="CHEBI:16708"/>
        <dbReference type="ChEBI" id="CHEBI:17509"/>
        <dbReference type="ChEBI" id="CHEBI:43474"/>
        <dbReference type="ChEBI" id="CHEBI:58533"/>
        <dbReference type="EC" id="2.4.2.28"/>
    </reaction>
    <physiologicalReaction direction="left-to-right" evidence="9">
        <dbReference type="Rhea" id="RHEA:11853"/>
    </physiologicalReaction>
</comment>
<comment type="catalytic activity">
    <reaction evidence="1">
        <text>inosine + phosphate = alpha-D-ribose 1-phosphate + hypoxanthine</text>
        <dbReference type="Rhea" id="RHEA:27646"/>
        <dbReference type="ChEBI" id="CHEBI:17368"/>
        <dbReference type="ChEBI" id="CHEBI:17596"/>
        <dbReference type="ChEBI" id="CHEBI:43474"/>
        <dbReference type="ChEBI" id="CHEBI:57720"/>
        <dbReference type="EC" id="2.4.2.1"/>
    </reaction>
    <physiologicalReaction direction="left-to-right" evidence="1">
        <dbReference type="Rhea" id="RHEA:27647"/>
    </physiologicalReaction>
</comment>
<dbReference type="InterPro" id="IPR003730">
    <property type="entry name" value="Cu_polyphenol_OxRdtase"/>
</dbReference>
<evidence type="ECO:0000256" key="1">
    <source>
        <dbReference type="ARBA" id="ARBA00000553"/>
    </source>
</evidence>
<dbReference type="PANTHER" id="PTHR30616:SF2">
    <property type="entry name" value="PURINE NUCLEOSIDE PHOSPHORYLASE LACC1"/>
    <property type="match status" value="1"/>
</dbReference>
<dbReference type="InterPro" id="IPR011324">
    <property type="entry name" value="Cytotoxic_necrot_fac-like_cat"/>
</dbReference>
<comment type="catalytic activity">
    <reaction evidence="7">
        <text>adenosine + H2O + H(+) = inosine + NH4(+)</text>
        <dbReference type="Rhea" id="RHEA:24408"/>
        <dbReference type="ChEBI" id="CHEBI:15377"/>
        <dbReference type="ChEBI" id="CHEBI:15378"/>
        <dbReference type="ChEBI" id="CHEBI:16335"/>
        <dbReference type="ChEBI" id="CHEBI:17596"/>
        <dbReference type="ChEBI" id="CHEBI:28938"/>
        <dbReference type="EC" id="3.5.4.4"/>
    </reaction>
    <physiologicalReaction direction="left-to-right" evidence="7">
        <dbReference type="Rhea" id="RHEA:24409"/>
    </physiologicalReaction>
</comment>
<reference evidence="11 12" key="1">
    <citation type="submission" date="2013-06" db="EMBL/GenBank/DDBJ databases">
        <title>Draft genome sequence of Thauera terpenica.</title>
        <authorList>
            <person name="Liu B."/>
            <person name="Frostegard A.H."/>
            <person name="Shapleigh J.P."/>
        </authorList>
    </citation>
    <scope>NUCLEOTIDE SEQUENCE [LARGE SCALE GENOMIC DNA]</scope>
    <source>
        <strain evidence="11 12">58Eu</strain>
    </source>
</reference>
<dbReference type="InterPro" id="IPR038371">
    <property type="entry name" value="Cu_polyphenol_OxRdtase_sf"/>
</dbReference>
<comment type="similarity">
    <text evidence="2 10">Belongs to the purine nucleoside phosphorylase YfiH/LACC1 family.</text>
</comment>
<proteinExistence type="inferred from homology"/>
<dbReference type="GO" id="GO:0005507">
    <property type="term" value="F:copper ion binding"/>
    <property type="evidence" value="ECO:0007669"/>
    <property type="project" value="TreeGrafter"/>
</dbReference>
<dbReference type="NCBIfam" id="TIGR00726">
    <property type="entry name" value="peptidoglycan editing factor PgeF"/>
    <property type="match status" value="1"/>
</dbReference>
<gene>
    <name evidence="11" type="ORF">M622_14600</name>
</gene>
<dbReference type="GO" id="GO:0017061">
    <property type="term" value="F:S-methyl-5-thioadenosine phosphorylase activity"/>
    <property type="evidence" value="ECO:0007669"/>
    <property type="project" value="UniProtKB-EC"/>
</dbReference>
<evidence type="ECO:0000313" key="11">
    <source>
        <dbReference type="EMBL" id="EPZ15737.1"/>
    </source>
</evidence>
<sequence>MSRALNGGAADDEHVGVITPDWTTPANVRALLTTRVGGYSLPPYDGLNLGSHVGDTPAAVARNRAALRGHLPAEPIWLSQVHGVEVADAADLEADADGKSAVVPVADAIVARAPGRVCVVMTADCLPVLLCDVDGTVVGAAHAGWRGLADGVLEATIARMGVAPGRLRAWLGPAIGPDHFEVGEEVRAAFVRADPLAALAFRPTAGECMGTGGAAMAGKWWADLFILARQRLLRAGVTHIEGGGVCTYTDDRRFYSYRRDGRTGRFASMVWLEPCLAPSMASAAGEGG</sequence>
<dbReference type="Proteomes" id="UP000015455">
    <property type="component" value="Unassembled WGS sequence"/>
</dbReference>
<evidence type="ECO:0000256" key="3">
    <source>
        <dbReference type="ARBA" id="ARBA00022679"/>
    </source>
</evidence>
<protein>
    <recommendedName>
        <fullName evidence="10">Purine nucleoside phosphorylase</fullName>
    </recommendedName>
</protein>
<keyword evidence="6" id="KW-0862">Zinc</keyword>
<evidence type="ECO:0000256" key="9">
    <source>
        <dbReference type="ARBA" id="ARBA00049893"/>
    </source>
</evidence>
<evidence type="ECO:0000256" key="8">
    <source>
        <dbReference type="ARBA" id="ARBA00048968"/>
    </source>
</evidence>
<organism evidence="11 12">
    <name type="scientific">Thauera terpenica 58Eu</name>
    <dbReference type="NCBI Taxonomy" id="1348657"/>
    <lineage>
        <taxon>Bacteria</taxon>
        <taxon>Pseudomonadati</taxon>
        <taxon>Pseudomonadota</taxon>
        <taxon>Betaproteobacteria</taxon>
        <taxon>Rhodocyclales</taxon>
        <taxon>Zoogloeaceae</taxon>
        <taxon>Thauera</taxon>
    </lineage>
</organism>
<comment type="caution">
    <text evidence="11">The sequence shown here is derived from an EMBL/GenBank/DDBJ whole genome shotgun (WGS) entry which is preliminary data.</text>
</comment>
<dbReference type="AlphaFoldDB" id="S9ZQD6"/>
<keyword evidence="5" id="KW-0378">Hydrolase</keyword>
<keyword evidence="3" id="KW-0808">Transferase</keyword>
<evidence type="ECO:0000256" key="6">
    <source>
        <dbReference type="ARBA" id="ARBA00022833"/>
    </source>
</evidence>
<comment type="catalytic activity">
    <reaction evidence="8">
        <text>adenosine + phosphate = alpha-D-ribose 1-phosphate + adenine</text>
        <dbReference type="Rhea" id="RHEA:27642"/>
        <dbReference type="ChEBI" id="CHEBI:16335"/>
        <dbReference type="ChEBI" id="CHEBI:16708"/>
        <dbReference type="ChEBI" id="CHEBI:43474"/>
        <dbReference type="ChEBI" id="CHEBI:57720"/>
        <dbReference type="EC" id="2.4.2.1"/>
    </reaction>
    <physiologicalReaction direction="left-to-right" evidence="8">
        <dbReference type="Rhea" id="RHEA:27643"/>
    </physiologicalReaction>
</comment>
<accession>S9ZQD6</accession>
<dbReference type="OrthoDB" id="4279at2"/>
<evidence type="ECO:0000313" key="12">
    <source>
        <dbReference type="Proteomes" id="UP000015455"/>
    </source>
</evidence>
<name>S9ZQD6_9RHOO</name>
<dbReference type="GO" id="GO:0016787">
    <property type="term" value="F:hydrolase activity"/>
    <property type="evidence" value="ECO:0007669"/>
    <property type="project" value="UniProtKB-KW"/>
</dbReference>
<dbReference type="PANTHER" id="PTHR30616">
    <property type="entry name" value="UNCHARACTERIZED PROTEIN YFIH"/>
    <property type="match status" value="1"/>
</dbReference>
<dbReference type="STRING" id="1348657.M622_14600"/>
<dbReference type="Gene3D" id="3.60.140.10">
    <property type="entry name" value="CNF1/YfiH-like putative cysteine hydrolases"/>
    <property type="match status" value="1"/>
</dbReference>
<dbReference type="eggNOG" id="COG1496">
    <property type="taxonomic scope" value="Bacteria"/>
</dbReference>
<evidence type="ECO:0000256" key="2">
    <source>
        <dbReference type="ARBA" id="ARBA00007353"/>
    </source>
</evidence>
<dbReference type="CDD" id="cd16833">
    <property type="entry name" value="YfiH"/>
    <property type="match status" value="1"/>
</dbReference>
<dbReference type="Pfam" id="PF02578">
    <property type="entry name" value="Cu-oxidase_4"/>
    <property type="match status" value="1"/>
</dbReference>
<keyword evidence="4" id="KW-0479">Metal-binding</keyword>
<evidence type="ECO:0000256" key="7">
    <source>
        <dbReference type="ARBA" id="ARBA00047989"/>
    </source>
</evidence>
<dbReference type="SUPFAM" id="SSF64438">
    <property type="entry name" value="CNF1/YfiH-like putative cysteine hydrolases"/>
    <property type="match status" value="1"/>
</dbReference>